<sequence length="447" mass="48783">MSLELARRIPMSNWQEVYRSRVKTADEAVKAVSSGNRLFLTGNASVPLTLLDALVRRAPELEDVEICHVLTFGSTAYAAPEMAGHLRVNSMFISANVRQAVNEGRGDFTPVLLSEMPLLFKNGLLPLDLAFIHVSPPDEEGYCSLGTEPGPTITAAESARIVIAQVNRQMPRTLGDTRMHVEQLHHIVEVDEPICEHAMGQKGDEAVIQEIAGHIAGLIPDGATMQLGIGALPDAVLKHLYNKKDLGIHTELFSDGVIDLVEAGVITNARKTLHPGKIIAGFLLGTKRLYDWVDNNPLVEFYRTEYVNDPFVVAQNDRMVAINSALEVDLTGQICADSIGPRMYSAVGGQLDFVYGASRSKGGVPIITLPSTAQLRDGTVVSKIVPMLKQGAGVVTTRNHVHYVVTEFGVAALYGKTVRQRAQALINIAHPRFRDEMTAQARELHYL</sequence>
<dbReference type="InterPro" id="IPR003702">
    <property type="entry name" value="ActCoA_hydro_N"/>
</dbReference>
<dbReference type="Gene3D" id="3.40.1080.20">
    <property type="entry name" value="Acetyl-CoA hydrolase/transferase C-terminal domain"/>
    <property type="match status" value="1"/>
</dbReference>
<proteinExistence type="inferred from homology"/>
<dbReference type="InterPro" id="IPR037171">
    <property type="entry name" value="NagB/RpiA_transferase-like"/>
</dbReference>
<dbReference type="EMBL" id="VLLN01000022">
    <property type="protein sequence ID" value="TWJ17355.1"/>
    <property type="molecule type" value="Genomic_DNA"/>
</dbReference>
<dbReference type="PANTHER" id="PTHR21432">
    <property type="entry name" value="ACETYL-COA HYDROLASE-RELATED"/>
    <property type="match status" value="1"/>
</dbReference>
<feature type="domain" description="Acetyl-CoA hydrolase/transferase C-terminal" evidence="4">
    <location>
        <begin position="285"/>
        <end position="441"/>
    </location>
</feature>
<dbReference type="Proteomes" id="UP000319449">
    <property type="component" value="Unassembled WGS sequence"/>
</dbReference>
<dbReference type="GO" id="GO:0006083">
    <property type="term" value="P:acetate metabolic process"/>
    <property type="evidence" value="ECO:0007669"/>
    <property type="project" value="InterPro"/>
</dbReference>
<dbReference type="SUPFAM" id="SSF100950">
    <property type="entry name" value="NagB/RpiA/CoA transferase-like"/>
    <property type="match status" value="2"/>
</dbReference>
<dbReference type="AlphaFoldDB" id="A0A562VHG2"/>
<evidence type="ECO:0000259" key="3">
    <source>
        <dbReference type="Pfam" id="PF02550"/>
    </source>
</evidence>
<name>A0A562VHG2_9BACT</name>
<keyword evidence="2" id="KW-0808">Transferase</keyword>
<comment type="similarity">
    <text evidence="1">Belongs to the acetyl-CoA hydrolase/transferase family.</text>
</comment>
<dbReference type="Gene3D" id="3.30.750.70">
    <property type="entry name" value="4-hydroxybutyrate coenzyme like domains"/>
    <property type="match status" value="1"/>
</dbReference>
<feature type="domain" description="Acetyl-CoA hydrolase/transferase N-terminal" evidence="3">
    <location>
        <begin position="15"/>
        <end position="193"/>
    </location>
</feature>
<evidence type="ECO:0000256" key="1">
    <source>
        <dbReference type="ARBA" id="ARBA00009632"/>
    </source>
</evidence>
<dbReference type="Pfam" id="PF13336">
    <property type="entry name" value="AcetylCoA_hyd_C"/>
    <property type="match status" value="1"/>
</dbReference>
<gene>
    <name evidence="5" type="ORF">JN12_03133</name>
</gene>
<organism evidence="5 6">
    <name type="scientific">Geobacter argillaceus</name>
    <dbReference type="NCBI Taxonomy" id="345631"/>
    <lineage>
        <taxon>Bacteria</taxon>
        <taxon>Pseudomonadati</taxon>
        <taxon>Thermodesulfobacteriota</taxon>
        <taxon>Desulfuromonadia</taxon>
        <taxon>Geobacterales</taxon>
        <taxon>Geobacteraceae</taxon>
        <taxon>Geobacter</taxon>
    </lineage>
</organism>
<evidence type="ECO:0000313" key="5">
    <source>
        <dbReference type="EMBL" id="TWJ17355.1"/>
    </source>
</evidence>
<comment type="caution">
    <text evidence="5">The sequence shown here is derived from an EMBL/GenBank/DDBJ whole genome shotgun (WGS) entry which is preliminary data.</text>
</comment>
<keyword evidence="6" id="KW-1185">Reference proteome</keyword>
<dbReference type="Pfam" id="PF02550">
    <property type="entry name" value="AcetylCoA_hydro"/>
    <property type="match status" value="1"/>
</dbReference>
<dbReference type="GO" id="GO:0008775">
    <property type="term" value="F:acetate CoA-transferase activity"/>
    <property type="evidence" value="ECO:0007669"/>
    <property type="project" value="InterPro"/>
</dbReference>
<dbReference type="GO" id="GO:0016787">
    <property type="term" value="F:hydrolase activity"/>
    <property type="evidence" value="ECO:0007669"/>
    <property type="project" value="UniProtKB-KW"/>
</dbReference>
<accession>A0A562VHG2</accession>
<dbReference type="InterPro" id="IPR046433">
    <property type="entry name" value="ActCoA_hydro"/>
</dbReference>
<reference evidence="5 6" key="1">
    <citation type="submission" date="2019-07" db="EMBL/GenBank/DDBJ databases">
        <title>Genomic Encyclopedia of Archaeal and Bacterial Type Strains, Phase II (KMG-II): from individual species to whole genera.</title>
        <authorList>
            <person name="Goeker M."/>
        </authorList>
    </citation>
    <scope>NUCLEOTIDE SEQUENCE [LARGE SCALE GENOMIC DNA]</scope>
    <source>
        <strain evidence="5 6">ATCC BAA-1139</strain>
    </source>
</reference>
<dbReference type="OrthoDB" id="9801795at2"/>
<evidence type="ECO:0000256" key="2">
    <source>
        <dbReference type="ARBA" id="ARBA00022679"/>
    </source>
</evidence>
<protein>
    <submittedName>
        <fullName evidence="5">Acetyl-CoA hydrolase</fullName>
    </submittedName>
</protein>
<evidence type="ECO:0000313" key="6">
    <source>
        <dbReference type="Proteomes" id="UP000319449"/>
    </source>
</evidence>
<keyword evidence="5" id="KW-0378">Hydrolase</keyword>
<evidence type="ECO:0000259" key="4">
    <source>
        <dbReference type="Pfam" id="PF13336"/>
    </source>
</evidence>
<dbReference type="Gene3D" id="3.40.1080.10">
    <property type="entry name" value="Glutaconate Coenzyme A-transferase"/>
    <property type="match status" value="1"/>
</dbReference>
<dbReference type="PANTHER" id="PTHR21432:SF20">
    <property type="entry name" value="ACETYL-COA HYDROLASE"/>
    <property type="match status" value="1"/>
</dbReference>
<dbReference type="InterPro" id="IPR038460">
    <property type="entry name" value="AcetylCoA_hyd_C_sf"/>
</dbReference>
<dbReference type="InterPro" id="IPR026888">
    <property type="entry name" value="AcetylCoA_hyd_C"/>
</dbReference>
<dbReference type="RefSeq" id="WP_145024446.1">
    <property type="nucleotide sequence ID" value="NZ_VLLN01000022.1"/>
</dbReference>